<dbReference type="Proteomes" id="UP000464214">
    <property type="component" value="Chromosome"/>
</dbReference>
<dbReference type="EMBL" id="CP047897">
    <property type="protein sequence ID" value="QHL87940.1"/>
    <property type="molecule type" value="Genomic_DNA"/>
</dbReference>
<sequence>MQKIAIKELVGFIRRSDRSRKNYAIKLKSREAKVKDETLSEEGGGDYWVTSTSCIYNVFKYDNDSLYDPKVDELRVKHENATDTRIKTMYQRNIDILSSFKEFEFAELKPSDDLKFEKVPKANKVLEVNGFPLFVNPSFLFSYERNGKQELGALWLIPMLNGFKKYELGMFCEVLYRLLIENYAHKYQISPDFCIAVDTYSAQKIVYSELLTGSVPLLIDKTLKEIREL</sequence>
<evidence type="ECO:0000313" key="1">
    <source>
        <dbReference type="EMBL" id="QHL87940.1"/>
    </source>
</evidence>
<keyword evidence="2" id="KW-1185">Reference proteome</keyword>
<dbReference type="KEGG" id="nib:GU926_11055"/>
<dbReference type="RefSeq" id="WP_160691825.1">
    <property type="nucleotide sequence ID" value="NZ_CP047897.1"/>
</dbReference>
<gene>
    <name evidence="1" type="ORF">GU926_11055</name>
</gene>
<organism evidence="1 2">
    <name type="scientific">Nibribacter ruber</name>
    <dbReference type="NCBI Taxonomy" id="2698458"/>
    <lineage>
        <taxon>Bacteria</taxon>
        <taxon>Pseudomonadati</taxon>
        <taxon>Bacteroidota</taxon>
        <taxon>Cytophagia</taxon>
        <taxon>Cytophagales</taxon>
        <taxon>Hymenobacteraceae</taxon>
        <taxon>Nibribacter</taxon>
    </lineage>
</organism>
<accession>A0A6P1NY36</accession>
<evidence type="ECO:0000313" key="2">
    <source>
        <dbReference type="Proteomes" id="UP000464214"/>
    </source>
</evidence>
<protein>
    <submittedName>
        <fullName evidence="1">Uncharacterized protein</fullName>
    </submittedName>
</protein>
<dbReference type="AlphaFoldDB" id="A0A6P1NY36"/>
<proteinExistence type="predicted"/>
<reference evidence="1 2" key="1">
    <citation type="submission" date="2020-01" db="EMBL/GenBank/DDBJ databases">
        <authorList>
            <person name="Kim M."/>
        </authorList>
    </citation>
    <scope>NUCLEOTIDE SEQUENCE [LARGE SCALE GENOMIC DNA]</scope>
    <source>
        <strain evidence="1 2">BT10</strain>
    </source>
</reference>
<name>A0A6P1NY36_9BACT</name>